<dbReference type="Proteomes" id="UP001431186">
    <property type="component" value="Chromosome"/>
</dbReference>
<dbReference type="PANTHER" id="PTHR33449">
    <property type="entry name" value="NUCLEOID-ASSOCIATED PROTEIN YBAB"/>
    <property type="match status" value="1"/>
</dbReference>
<sequence length="122" mass="12636">MAKNRMPRGGMPRGGMGGMNMNQIMQQAKKMQESLAEAQDKAKDLEVSASAGGGMVKVTASGDMQLKAIEIDPEALDPEDVELLQDMILAAVNDALTSASEAANNEVAAATGLGGMNIPGLF</sequence>
<comment type="subunit">
    <text evidence="2">Homodimer.</text>
</comment>
<protein>
    <recommendedName>
        <fullName evidence="2">Nucleoid-associated protein ATTO_02870</fullName>
    </recommendedName>
</protein>
<evidence type="ECO:0000256" key="4">
    <source>
        <dbReference type="SAM" id="MobiDB-lite"/>
    </source>
</evidence>
<name>A0AAU9CCG3_9ACTN</name>
<gene>
    <name evidence="5" type="ORF">ATTO_02870</name>
</gene>
<evidence type="ECO:0000256" key="1">
    <source>
        <dbReference type="ARBA" id="ARBA00023125"/>
    </source>
</evidence>
<dbReference type="HAMAP" id="MF_00274">
    <property type="entry name" value="DNA_YbaB_EbfC"/>
    <property type="match status" value="1"/>
</dbReference>
<dbReference type="GO" id="GO:0043590">
    <property type="term" value="C:bacterial nucleoid"/>
    <property type="evidence" value="ECO:0007669"/>
    <property type="project" value="UniProtKB-UniRule"/>
</dbReference>
<evidence type="ECO:0000313" key="5">
    <source>
        <dbReference type="EMBL" id="BDC90415.1"/>
    </source>
</evidence>
<dbReference type="GO" id="GO:0003677">
    <property type="term" value="F:DNA binding"/>
    <property type="evidence" value="ECO:0007669"/>
    <property type="project" value="UniProtKB-UniRule"/>
</dbReference>
<dbReference type="KEGG" id="lcal:ATTO_02870"/>
<dbReference type="InterPro" id="IPR036894">
    <property type="entry name" value="YbaB-like_sf"/>
</dbReference>
<comment type="subcellular location">
    <subcellularLocation>
        <location evidence="2">Cytoplasm</location>
        <location evidence="2">Nucleoid</location>
    </subcellularLocation>
</comment>
<comment type="similarity">
    <text evidence="2">Belongs to the YbaB/EbfC family.</text>
</comment>
<dbReference type="SUPFAM" id="SSF82607">
    <property type="entry name" value="YbaB-like"/>
    <property type="match status" value="1"/>
</dbReference>
<dbReference type="Gene3D" id="3.30.1310.10">
    <property type="entry name" value="Nucleoid-associated protein YbaB-like domain"/>
    <property type="match status" value="1"/>
</dbReference>
<accession>A0AAU9CCG3</accession>
<keyword evidence="3" id="KW-0175">Coiled coil</keyword>
<dbReference type="InterPro" id="IPR004401">
    <property type="entry name" value="YbaB/EbfC"/>
</dbReference>
<dbReference type="NCBIfam" id="TIGR00103">
    <property type="entry name" value="DNA_YbaB_EbfC"/>
    <property type="match status" value="1"/>
</dbReference>
<feature type="region of interest" description="Disordered" evidence="4">
    <location>
        <begin position="1"/>
        <end position="20"/>
    </location>
</feature>
<dbReference type="Pfam" id="PF02575">
    <property type="entry name" value="YbaB_DNA_bd"/>
    <property type="match status" value="1"/>
</dbReference>
<keyword evidence="1 2" id="KW-0238">DNA-binding</keyword>
<dbReference type="PANTHER" id="PTHR33449:SF1">
    <property type="entry name" value="NUCLEOID-ASSOCIATED PROTEIN YBAB"/>
    <property type="match status" value="1"/>
</dbReference>
<evidence type="ECO:0000256" key="3">
    <source>
        <dbReference type="SAM" id="Coils"/>
    </source>
</evidence>
<comment type="function">
    <text evidence="2">Binds to DNA and alters its conformation. May be involved in regulation of gene expression, nucleoid organization and DNA protection.</text>
</comment>
<proteinExistence type="inferred from homology"/>
<feature type="coiled-coil region" evidence="3">
    <location>
        <begin position="21"/>
        <end position="48"/>
    </location>
</feature>
<dbReference type="PIRSF" id="PIRSF004555">
    <property type="entry name" value="UCP004555"/>
    <property type="match status" value="1"/>
</dbReference>
<keyword evidence="2" id="KW-0963">Cytoplasm</keyword>
<dbReference type="GO" id="GO:0005829">
    <property type="term" value="C:cytosol"/>
    <property type="evidence" value="ECO:0007669"/>
    <property type="project" value="TreeGrafter"/>
</dbReference>
<organism evidence="5 6">
    <name type="scientific">Leptogranulimonas caecicola</name>
    <dbReference type="NCBI Taxonomy" id="2894156"/>
    <lineage>
        <taxon>Bacteria</taxon>
        <taxon>Bacillati</taxon>
        <taxon>Actinomycetota</taxon>
        <taxon>Coriobacteriia</taxon>
        <taxon>Coriobacteriales</taxon>
        <taxon>Kribbibacteriaceae</taxon>
        <taxon>Leptogranulimonas</taxon>
    </lineage>
</organism>
<reference evidence="5" key="1">
    <citation type="submission" date="2021-11" db="EMBL/GenBank/DDBJ databases">
        <title>Complete genome sequence of Atopobiaceae bacterium TOC12.</title>
        <authorList>
            <person name="Morinaga K."/>
            <person name="Kusada H."/>
            <person name="Tamaki H."/>
        </authorList>
    </citation>
    <scope>NUCLEOTIDE SEQUENCE</scope>
    <source>
        <strain evidence="5">TOC12</strain>
    </source>
</reference>
<keyword evidence="6" id="KW-1185">Reference proteome</keyword>
<dbReference type="EMBL" id="AP025285">
    <property type="protein sequence ID" value="BDC90415.1"/>
    <property type="molecule type" value="Genomic_DNA"/>
</dbReference>
<evidence type="ECO:0000256" key="2">
    <source>
        <dbReference type="HAMAP-Rule" id="MF_00274"/>
    </source>
</evidence>
<evidence type="ECO:0000313" key="6">
    <source>
        <dbReference type="Proteomes" id="UP001431186"/>
    </source>
</evidence>
<dbReference type="AlphaFoldDB" id="A0AAU9CCG3"/>